<evidence type="ECO:0000313" key="3">
    <source>
        <dbReference type="Proteomes" id="UP000238701"/>
    </source>
</evidence>
<accession>A0A2U3KE16</accession>
<evidence type="ECO:0000313" key="2">
    <source>
        <dbReference type="EMBL" id="SPF37921.1"/>
    </source>
</evidence>
<keyword evidence="1" id="KW-0812">Transmembrane</keyword>
<dbReference type="EMBL" id="OMOD01000101">
    <property type="protein sequence ID" value="SPF37921.1"/>
    <property type="molecule type" value="Genomic_DNA"/>
</dbReference>
<reference evidence="3" key="1">
    <citation type="submission" date="2018-02" db="EMBL/GenBank/DDBJ databases">
        <authorList>
            <person name="Hausmann B."/>
        </authorList>
    </citation>
    <scope>NUCLEOTIDE SEQUENCE [LARGE SCALE GENOMIC DNA]</scope>
    <source>
        <strain evidence="3">Peat soil MAG SbA1</strain>
    </source>
</reference>
<feature type="transmembrane region" description="Helical" evidence="1">
    <location>
        <begin position="240"/>
        <end position="258"/>
    </location>
</feature>
<protein>
    <submittedName>
        <fullName evidence="2">Uncharacterized protein</fullName>
    </submittedName>
</protein>
<gene>
    <name evidence="2" type="ORF">SBA1_190053</name>
</gene>
<sequence length="335" mass="33939">MLKSELLPSTQNLRAARTCAGVLCAVIALLLPAVGQNDYFTLQMNPFPSPAAIDPGGTAAAGITVSPIGTFSETVNLSCQVTSATTGQVVTTPVCEVSTQSVTPPATATATITTVGATPPGLYSVAVTGTSNGTSASAQQDLTILAVTPQFTITVTQQVQPSSVHAGSGGQGVITINPIYGYVIPPGGVTLSCASITPLVTLPPVCSFNKNPIVGVYSSTLTINTIGPLPRAAVASARPWYALWLPLPVMALAAVGAVRGKRARRAWCVLALLVLAGATLLMPACGNTTTTTTTNPNGLITPKNTYTFTLMGVDADGVVSSNTGTSAPTVTLIVN</sequence>
<proteinExistence type="predicted"/>
<keyword evidence="1" id="KW-0472">Membrane</keyword>
<name>A0A2U3KE16_9BACT</name>
<feature type="transmembrane region" description="Helical" evidence="1">
    <location>
        <begin position="265"/>
        <end position="284"/>
    </location>
</feature>
<evidence type="ECO:0000256" key="1">
    <source>
        <dbReference type="SAM" id="Phobius"/>
    </source>
</evidence>
<keyword evidence="1" id="KW-1133">Transmembrane helix</keyword>
<dbReference type="Proteomes" id="UP000238701">
    <property type="component" value="Unassembled WGS sequence"/>
</dbReference>
<dbReference type="AlphaFoldDB" id="A0A2U3KE16"/>
<organism evidence="2 3">
    <name type="scientific">Candidatus Sulfotelmatobacter kueseliae</name>
    <dbReference type="NCBI Taxonomy" id="2042962"/>
    <lineage>
        <taxon>Bacteria</taxon>
        <taxon>Pseudomonadati</taxon>
        <taxon>Acidobacteriota</taxon>
        <taxon>Terriglobia</taxon>
        <taxon>Terriglobales</taxon>
        <taxon>Candidatus Korobacteraceae</taxon>
        <taxon>Candidatus Sulfotelmatobacter</taxon>
    </lineage>
</organism>